<dbReference type="EMBL" id="BNCK01000006">
    <property type="protein sequence ID" value="GHF97202.1"/>
    <property type="molecule type" value="Genomic_DNA"/>
</dbReference>
<evidence type="ECO:0000256" key="3">
    <source>
        <dbReference type="ARBA" id="ARBA00022989"/>
    </source>
</evidence>
<dbReference type="PANTHER" id="PTHR32089:SF119">
    <property type="entry name" value="METHYL-ACCEPTING CHEMOTAXIS PROTEIN CTPL"/>
    <property type="match status" value="1"/>
</dbReference>
<dbReference type="InterPro" id="IPR003660">
    <property type="entry name" value="HAMP_dom"/>
</dbReference>
<dbReference type="GO" id="GO:0016020">
    <property type="term" value="C:membrane"/>
    <property type="evidence" value="ECO:0007669"/>
    <property type="project" value="UniProtKB-SubCell"/>
</dbReference>
<dbReference type="PROSITE" id="PS50111">
    <property type="entry name" value="CHEMOTAXIS_TRANSDUC_2"/>
    <property type="match status" value="1"/>
</dbReference>
<dbReference type="PANTHER" id="PTHR32089">
    <property type="entry name" value="METHYL-ACCEPTING CHEMOTAXIS PROTEIN MCPB"/>
    <property type="match status" value="1"/>
</dbReference>
<evidence type="ECO:0000256" key="4">
    <source>
        <dbReference type="ARBA" id="ARBA00023136"/>
    </source>
</evidence>
<name>A0A919BMA2_9GAMM</name>
<dbReference type="PRINTS" id="PR00260">
    <property type="entry name" value="CHEMTRNSDUCR"/>
</dbReference>
<feature type="transmembrane region" description="Helical" evidence="8">
    <location>
        <begin position="190"/>
        <end position="210"/>
    </location>
</feature>
<dbReference type="GO" id="GO:0004888">
    <property type="term" value="F:transmembrane signaling receptor activity"/>
    <property type="evidence" value="ECO:0007669"/>
    <property type="project" value="InterPro"/>
</dbReference>
<keyword evidence="4 8" id="KW-0472">Membrane</keyword>
<evidence type="ECO:0000256" key="1">
    <source>
        <dbReference type="ARBA" id="ARBA00004141"/>
    </source>
</evidence>
<proteinExistence type="inferred from homology"/>
<evidence type="ECO:0000256" key="7">
    <source>
        <dbReference type="PROSITE-ProRule" id="PRU00284"/>
    </source>
</evidence>
<dbReference type="AlphaFoldDB" id="A0A919BMA2"/>
<evidence type="ECO:0000259" key="9">
    <source>
        <dbReference type="PROSITE" id="PS50111"/>
    </source>
</evidence>
<evidence type="ECO:0000313" key="11">
    <source>
        <dbReference type="EMBL" id="GHF97202.1"/>
    </source>
</evidence>
<dbReference type="CDD" id="cd11386">
    <property type="entry name" value="MCP_signal"/>
    <property type="match status" value="1"/>
</dbReference>
<dbReference type="InterPro" id="IPR024478">
    <property type="entry name" value="HlyB_4HB_MCP"/>
</dbReference>
<feature type="transmembrane region" description="Helical" evidence="8">
    <location>
        <begin position="12"/>
        <end position="32"/>
    </location>
</feature>
<protein>
    <submittedName>
        <fullName evidence="11">Chemotaxis transducer</fullName>
    </submittedName>
</protein>
<gene>
    <name evidence="11" type="ORF">GCM10017161_26680</name>
</gene>
<dbReference type="Pfam" id="PF12729">
    <property type="entry name" value="4HB_MCP_1"/>
    <property type="match status" value="1"/>
</dbReference>
<evidence type="ECO:0000313" key="12">
    <source>
        <dbReference type="Proteomes" id="UP000623842"/>
    </source>
</evidence>
<feature type="domain" description="HAMP" evidence="10">
    <location>
        <begin position="212"/>
        <end position="266"/>
    </location>
</feature>
<dbReference type="InterPro" id="IPR004090">
    <property type="entry name" value="Chemotax_Me-accpt_rcpt"/>
</dbReference>
<dbReference type="PROSITE" id="PS50885">
    <property type="entry name" value="HAMP"/>
    <property type="match status" value="1"/>
</dbReference>
<evidence type="ECO:0000259" key="10">
    <source>
        <dbReference type="PROSITE" id="PS50885"/>
    </source>
</evidence>
<keyword evidence="5 7" id="KW-0807">Transducer</keyword>
<dbReference type="Gene3D" id="1.10.287.950">
    <property type="entry name" value="Methyl-accepting chemotaxis protein"/>
    <property type="match status" value="1"/>
</dbReference>
<dbReference type="Proteomes" id="UP000623842">
    <property type="component" value="Unassembled WGS sequence"/>
</dbReference>
<keyword evidence="3 8" id="KW-1133">Transmembrane helix</keyword>
<dbReference type="Pfam" id="PF00015">
    <property type="entry name" value="MCPsignal"/>
    <property type="match status" value="1"/>
</dbReference>
<evidence type="ECO:0000256" key="6">
    <source>
        <dbReference type="ARBA" id="ARBA00029447"/>
    </source>
</evidence>
<comment type="subcellular location">
    <subcellularLocation>
        <location evidence="1">Membrane</location>
        <topology evidence="1">Multi-pass membrane protein</topology>
    </subcellularLocation>
</comment>
<dbReference type="FunFam" id="1.10.287.950:FF:000001">
    <property type="entry name" value="Methyl-accepting chemotaxis sensory transducer"/>
    <property type="match status" value="1"/>
</dbReference>
<reference evidence="11" key="1">
    <citation type="journal article" date="2014" name="Int. J. Syst. Evol. Microbiol.">
        <title>Complete genome sequence of Corynebacterium casei LMG S-19264T (=DSM 44701T), isolated from a smear-ripened cheese.</title>
        <authorList>
            <consortium name="US DOE Joint Genome Institute (JGI-PGF)"/>
            <person name="Walter F."/>
            <person name="Albersmeier A."/>
            <person name="Kalinowski J."/>
            <person name="Ruckert C."/>
        </authorList>
    </citation>
    <scope>NUCLEOTIDE SEQUENCE</scope>
    <source>
        <strain evidence="11">KCTC 42731</strain>
    </source>
</reference>
<evidence type="ECO:0000256" key="8">
    <source>
        <dbReference type="SAM" id="Phobius"/>
    </source>
</evidence>
<comment type="caution">
    <text evidence="11">The sequence shown here is derived from an EMBL/GenBank/DDBJ whole genome shotgun (WGS) entry which is preliminary data.</text>
</comment>
<dbReference type="SMART" id="SM00304">
    <property type="entry name" value="HAMP"/>
    <property type="match status" value="2"/>
</dbReference>
<reference evidence="11" key="2">
    <citation type="submission" date="2020-09" db="EMBL/GenBank/DDBJ databases">
        <authorList>
            <person name="Sun Q."/>
            <person name="Kim S."/>
        </authorList>
    </citation>
    <scope>NUCLEOTIDE SEQUENCE</scope>
    <source>
        <strain evidence="11">KCTC 42731</strain>
    </source>
</reference>
<accession>A0A919BMA2</accession>
<dbReference type="InterPro" id="IPR004089">
    <property type="entry name" value="MCPsignal_dom"/>
</dbReference>
<evidence type="ECO:0000256" key="2">
    <source>
        <dbReference type="ARBA" id="ARBA00022692"/>
    </source>
</evidence>
<evidence type="ECO:0000256" key="5">
    <source>
        <dbReference type="ARBA" id="ARBA00023224"/>
    </source>
</evidence>
<sequence>MNISTIRVRYTLLFSIIALLFIISMALNYSLISKTESGITSFSNTYNPAISAVLNADRDLYQARVAELQLLSTSPGSKAISSFKTDFEENAKQALDRMRQYQGLMSGSPEVLAKLSGFDQAYEQWKKQASRVIQLINSSQLAEATQLSEGQSLEAFNALREFYNTAGEEVDRLSQSESEQTITSVNNQQVVLFVISTIIIVAVVFIGYFAPMRLSNALLTLSTQIKEINSGDGDLTRRINSTRQDEVGQVANDFDQLIDTLATLLHSIVEQSSQVTQSIEHLADGASRIQDTSLAQTERVELIVTAVNEMSYAIQDVAQNAQETASEIDEVNKLTNQGSEVTRASVEQIQMLSAAVDNATDVITKLSVNSSEIASVIDVIRGIAEQTNLLALNAAIEAARAGEQGRGFAVVADEVRTLASRTQESTQSIQNMIETLQNGVKEAVSSIGEGKQATITTVELSQKTLEALEQITLASSRVSDVATQTATATEEQSQVAQDVSQNLTLLADQTQENMDEARHNGDTSKATSQLAYALANSVNRFKLN</sequence>
<dbReference type="Pfam" id="PF00672">
    <property type="entry name" value="HAMP"/>
    <property type="match status" value="1"/>
</dbReference>
<keyword evidence="12" id="KW-1185">Reference proteome</keyword>
<dbReference type="GO" id="GO:0007165">
    <property type="term" value="P:signal transduction"/>
    <property type="evidence" value="ECO:0007669"/>
    <property type="project" value="UniProtKB-KW"/>
</dbReference>
<feature type="domain" description="Methyl-accepting transducer" evidence="9">
    <location>
        <begin position="271"/>
        <end position="507"/>
    </location>
</feature>
<dbReference type="CDD" id="cd06225">
    <property type="entry name" value="HAMP"/>
    <property type="match status" value="1"/>
</dbReference>
<dbReference type="RefSeq" id="WP_189771503.1">
    <property type="nucleotide sequence ID" value="NZ_BNCK01000006.1"/>
</dbReference>
<dbReference type="GO" id="GO:0006935">
    <property type="term" value="P:chemotaxis"/>
    <property type="evidence" value="ECO:0007669"/>
    <property type="project" value="InterPro"/>
</dbReference>
<dbReference type="SUPFAM" id="SSF58104">
    <property type="entry name" value="Methyl-accepting chemotaxis protein (MCP) signaling domain"/>
    <property type="match status" value="1"/>
</dbReference>
<dbReference type="SMART" id="SM00283">
    <property type="entry name" value="MA"/>
    <property type="match status" value="1"/>
</dbReference>
<organism evidence="11 12">
    <name type="scientific">Thalassotalea marina</name>
    <dbReference type="NCBI Taxonomy" id="1673741"/>
    <lineage>
        <taxon>Bacteria</taxon>
        <taxon>Pseudomonadati</taxon>
        <taxon>Pseudomonadota</taxon>
        <taxon>Gammaproteobacteria</taxon>
        <taxon>Alteromonadales</taxon>
        <taxon>Colwelliaceae</taxon>
        <taxon>Thalassotalea</taxon>
    </lineage>
</organism>
<keyword evidence="2 8" id="KW-0812">Transmembrane</keyword>
<comment type="similarity">
    <text evidence="6">Belongs to the methyl-accepting chemotaxis (MCP) protein family.</text>
</comment>